<evidence type="ECO:0000313" key="2">
    <source>
        <dbReference type="EMBL" id="KAA6339568.1"/>
    </source>
</evidence>
<dbReference type="AlphaFoldDB" id="A0A5J4S1B7"/>
<dbReference type="SUPFAM" id="SSF82171">
    <property type="entry name" value="DPP6 N-terminal domain-like"/>
    <property type="match status" value="1"/>
</dbReference>
<reference evidence="2" key="1">
    <citation type="submission" date="2019-03" db="EMBL/GenBank/DDBJ databases">
        <title>Single cell metagenomics reveals metabolic interactions within the superorganism composed of flagellate Streblomastix strix and complex community of Bacteroidetes bacteria on its surface.</title>
        <authorList>
            <person name="Treitli S.C."/>
            <person name="Kolisko M."/>
            <person name="Husnik F."/>
            <person name="Keeling P."/>
            <person name="Hampl V."/>
        </authorList>
    </citation>
    <scope>NUCLEOTIDE SEQUENCE</scope>
    <source>
        <strain evidence="2">STM</strain>
    </source>
</reference>
<dbReference type="Gene3D" id="2.120.10.30">
    <property type="entry name" value="TolB, C-terminal domain"/>
    <property type="match status" value="2"/>
</dbReference>
<comment type="similarity">
    <text evidence="1">Belongs to the TolB family.</text>
</comment>
<dbReference type="Pfam" id="PF07676">
    <property type="entry name" value="PD40"/>
    <property type="match status" value="2"/>
</dbReference>
<protein>
    <submittedName>
        <fullName evidence="2">Protein TolB</fullName>
    </submittedName>
</protein>
<proteinExistence type="inferred from homology"/>
<dbReference type="InterPro" id="IPR011042">
    <property type="entry name" value="6-blade_b-propeller_TolB-like"/>
</dbReference>
<organism evidence="2">
    <name type="scientific">termite gut metagenome</name>
    <dbReference type="NCBI Taxonomy" id="433724"/>
    <lineage>
        <taxon>unclassified sequences</taxon>
        <taxon>metagenomes</taxon>
        <taxon>organismal metagenomes</taxon>
    </lineage>
</organism>
<evidence type="ECO:0000256" key="1">
    <source>
        <dbReference type="ARBA" id="ARBA00009820"/>
    </source>
</evidence>
<comment type="caution">
    <text evidence="2">The sequence shown here is derived from an EMBL/GenBank/DDBJ whole genome shotgun (WGS) entry which is preliminary data.</text>
</comment>
<gene>
    <name evidence="2" type="ORF">EZS27_012509</name>
</gene>
<name>A0A5J4S1B7_9ZZZZ</name>
<dbReference type="PANTHER" id="PTHR36842">
    <property type="entry name" value="PROTEIN TOLB HOMOLOG"/>
    <property type="match status" value="1"/>
</dbReference>
<dbReference type="EMBL" id="SNRY01000526">
    <property type="protein sequence ID" value="KAA6339568.1"/>
    <property type="molecule type" value="Genomic_DNA"/>
</dbReference>
<accession>A0A5J4S1B7</accession>
<dbReference type="PANTHER" id="PTHR36842:SF1">
    <property type="entry name" value="PROTEIN TOLB"/>
    <property type="match status" value="1"/>
</dbReference>
<sequence length="520" mass="60728">MKSFFLHILCLGFFLPFFSCKEQLPENAVSIELPVTITPDYSNLMIPYNIAPLNFTIDEEAEEYRTRVFSGSGKEFLVSGKKVRMDEDDWGELLRENKGDSLVMEIYVKKGNKWFTYPPVKNGIAEDKIDEYISYRLIEPSYVTYEEMSINQRNLTTFKEKVIYDNFLLSTKNKGQCINCHSFQNYNKTGNMQFHVRQELRGTVIVRNNKAEKVNLKTDYTLSSGVYPSWHPSEMLIAYSVNNTSQNFHTKDVQKVEVLDSESDIILYDILKNEVIKVADGKNEFETFPSWSADGKYLYYVSAPYESEMDNEYDRYIELANRYQTIKYTIFRKPFDIRTRRFGTADTVFQSSAWEKSATLPRESPDGNYVLFTLGDFGNFHVWHTSSDLYVINLQTKEVRELAVLNSPDAESYHSWSSNGRWILFGSRRDDGSYTRPYMAYFDKDGQAHKPFILPQKDPDFYKRFFKSYNVLEFMTEPVKVSRNSFVKAIKKEPKQAMFHGNEEKNDTVQEGNTTANFYE</sequence>
<dbReference type="InterPro" id="IPR011659">
    <property type="entry name" value="WD40"/>
</dbReference>